<dbReference type="InterPro" id="IPR000866">
    <property type="entry name" value="AhpC/TSA"/>
</dbReference>
<dbReference type="GO" id="GO:0006979">
    <property type="term" value="P:response to oxidative stress"/>
    <property type="evidence" value="ECO:0007669"/>
    <property type="project" value="TreeGrafter"/>
</dbReference>
<dbReference type="GO" id="GO:0033554">
    <property type="term" value="P:cellular response to stress"/>
    <property type="evidence" value="ECO:0007669"/>
    <property type="project" value="TreeGrafter"/>
</dbReference>
<dbReference type="SUPFAM" id="SSF52833">
    <property type="entry name" value="Thioredoxin-like"/>
    <property type="match status" value="1"/>
</dbReference>
<evidence type="ECO:0000256" key="5">
    <source>
        <dbReference type="ARBA" id="ARBA00023002"/>
    </source>
</evidence>
<dbReference type="PANTHER" id="PTHR10681:SF171">
    <property type="entry name" value="PEROXIREDOXIN 4"/>
    <property type="match status" value="1"/>
</dbReference>
<evidence type="ECO:0000256" key="1">
    <source>
        <dbReference type="ARBA" id="ARBA00009796"/>
    </source>
</evidence>
<dbReference type="InterPro" id="IPR036249">
    <property type="entry name" value="Thioredoxin-like_sf"/>
</dbReference>
<comment type="similarity">
    <text evidence="1">Belongs to the peroxiredoxin family. AhpC/Prx1 subfamily.</text>
</comment>
<evidence type="ECO:0000256" key="3">
    <source>
        <dbReference type="ARBA" id="ARBA00022559"/>
    </source>
</evidence>
<evidence type="ECO:0000256" key="7">
    <source>
        <dbReference type="ARBA" id="ARBA00023284"/>
    </source>
</evidence>
<comment type="caution">
    <text evidence="11">The sequence shown here is derived from an EMBL/GenBank/DDBJ whole genome shotgun (WGS) entry which is preliminary data.</text>
</comment>
<dbReference type="InterPro" id="IPR013766">
    <property type="entry name" value="Thioredoxin_domain"/>
</dbReference>
<dbReference type="CDD" id="cd03015">
    <property type="entry name" value="PRX_Typ2cys"/>
    <property type="match status" value="1"/>
</dbReference>
<evidence type="ECO:0000313" key="12">
    <source>
        <dbReference type="Proteomes" id="UP001212841"/>
    </source>
</evidence>
<gene>
    <name evidence="11" type="primary">PRDX3</name>
    <name evidence="11" type="ORF">HK097_004563</name>
</gene>
<keyword evidence="6" id="KW-1015">Disulfide bond</keyword>
<feature type="domain" description="Thioredoxin" evidence="10">
    <location>
        <begin position="51"/>
        <end position="212"/>
    </location>
</feature>
<accession>A0AAD5S328</accession>
<dbReference type="GO" id="GO:0008379">
    <property type="term" value="F:thioredoxin peroxidase activity"/>
    <property type="evidence" value="ECO:0007669"/>
    <property type="project" value="TreeGrafter"/>
</dbReference>
<evidence type="ECO:0000259" key="10">
    <source>
        <dbReference type="PROSITE" id="PS51352"/>
    </source>
</evidence>
<dbReference type="GO" id="GO:0045454">
    <property type="term" value="P:cell redox homeostasis"/>
    <property type="evidence" value="ECO:0007669"/>
    <property type="project" value="TreeGrafter"/>
</dbReference>
<dbReference type="Gene3D" id="3.40.30.10">
    <property type="entry name" value="Glutaredoxin"/>
    <property type="match status" value="1"/>
</dbReference>
<dbReference type="GO" id="GO:0005829">
    <property type="term" value="C:cytosol"/>
    <property type="evidence" value="ECO:0007669"/>
    <property type="project" value="TreeGrafter"/>
</dbReference>
<dbReference type="PANTHER" id="PTHR10681">
    <property type="entry name" value="THIOREDOXIN PEROXIDASE"/>
    <property type="match status" value="1"/>
</dbReference>
<dbReference type="Pfam" id="PF00578">
    <property type="entry name" value="AhpC-TSA"/>
    <property type="match status" value="1"/>
</dbReference>
<dbReference type="FunFam" id="3.40.30.10:FF:000003">
    <property type="entry name" value="Peroxiredoxin 1"/>
    <property type="match status" value="1"/>
</dbReference>
<protein>
    <recommendedName>
        <fullName evidence="2">thioredoxin-dependent peroxiredoxin</fullName>
        <ecNumber evidence="2">1.11.1.24</ecNumber>
    </recommendedName>
</protein>
<evidence type="ECO:0000313" key="11">
    <source>
        <dbReference type="EMBL" id="KAJ3034263.1"/>
    </source>
</evidence>
<keyword evidence="5" id="KW-0560">Oxidoreductase</keyword>
<evidence type="ECO:0000256" key="6">
    <source>
        <dbReference type="ARBA" id="ARBA00023157"/>
    </source>
</evidence>
<feature type="region of interest" description="Disordered" evidence="9">
    <location>
        <begin position="223"/>
        <end position="246"/>
    </location>
</feature>
<evidence type="ECO:0000256" key="9">
    <source>
        <dbReference type="SAM" id="MobiDB-lite"/>
    </source>
</evidence>
<comment type="catalytic activity">
    <reaction evidence="8">
        <text>a hydroperoxide + [thioredoxin]-dithiol = an alcohol + [thioredoxin]-disulfide + H2O</text>
        <dbReference type="Rhea" id="RHEA:62620"/>
        <dbReference type="Rhea" id="RHEA-COMP:10698"/>
        <dbReference type="Rhea" id="RHEA-COMP:10700"/>
        <dbReference type="ChEBI" id="CHEBI:15377"/>
        <dbReference type="ChEBI" id="CHEBI:29950"/>
        <dbReference type="ChEBI" id="CHEBI:30879"/>
        <dbReference type="ChEBI" id="CHEBI:35924"/>
        <dbReference type="ChEBI" id="CHEBI:50058"/>
        <dbReference type="EC" id="1.11.1.24"/>
    </reaction>
</comment>
<dbReference type="Pfam" id="PF10417">
    <property type="entry name" value="1-cysPrx_C"/>
    <property type="match status" value="1"/>
</dbReference>
<dbReference type="PROSITE" id="PS51352">
    <property type="entry name" value="THIOREDOXIN_2"/>
    <property type="match status" value="1"/>
</dbReference>
<organism evidence="11 12">
    <name type="scientific">Rhizophlyctis rosea</name>
    <dbReference type="NCBI Taxonomy" id="64517"/>
    <lineage>
        <taxon>Eukaryota</taxon>
        <taxon>Fungi</taxon>
        <taxon>Fungi incertae sedis</taxon>
        <taxon>Chytridiomycota</taxon>
        <taxon>Chytridiomycota incertae sedis</taxon>
        <taxon>Chytridiomycetes</taxon>
        <taxon>Rhizophlyctidales</taxon>
        <taxon>Rhizophlyctidaceae</taxon>
        <taxon>Rhizophlyctis</taxon>
    </lineage>
</organism>
<keyword evidence="7" id="KW-0676">Redox-active center</keyword>
<evidence type="ECO:0000256" key="4">
    <source>
        <dbReference type="ARBA" id="ARBA00022862"/>
    </source>
</evidence>
<dbReference type="EMBL" id="JADGJD010002182">
    <property type="protein sequence ID" value="KAJ3034263.1"/>
    <property type="molecule type" value="Genomic_DNA"/>
</dbReference>
<evidence type="ECO:0000256" key="8">
    <source>
        <dbReference type="ARBA" id="ARBA00049091"/>
    </source>
</evidence>
<dbReference type="GO" id="GO:0042744">
    <property type="term" value="P:hydrogen peroxide catabolic process"/>
    <property type="evidence" value="ECO:0007669"/>
    <property type="project" value="TreeGrafter"/>
</dbReference>
<dbReference type="AlphaFoldDB" id="A0AAD5S328"/>
<feature type="compositionally biased region" description="Basic and acidic residues" evidence="9">
    <location>
        <begin position="225"/>
        <end position="239"/>
    </location>
</feature>
<keyword evidence="3" id="KW-0575">Peroxidase</keyword>
<reference evidence="11" key="1">
    <citation type="submission" date="2020-05" db="EMBL/GenBank/DDBJ databases">
        <title>Phylogenomic resolution of chytrid fungi.</title>
        <authorList>
            <person name="Stajich J.E."/>
            <person name="Amses K."/>
            <person name="Simmons R."/>
            <person name="Seto K."/>
            <person name="Myers J."/>
            <person name="Bonds A."/>
            <person name="Quandt C.A."/>
            <person name="Barry K."/>
            <person name="Liu P."/>
            <person name="Grigoriev I."/>
            <person name="Longcore J.E."/>
            <person name="James T.Y."/>
        </authorList>
    </citation>
    <scope>NUCLEOTIDE SEQUENCE</scope>
    <source>
        <strain evidence="11">JEL0318</strain>
    </source>
</reference>
<evidence type="ECO:0000256" key="2">
    <source>
        <dbReference type="ARBA" id="ARBA00013017"/>
    </source>
</evidence>
<dbReference type="Proteomes" id="UP001212841">
    <property type="component" value="Unassembled WGS sequence"/>
</dbReference>
<dbReference type="EC" id="1.11.1.24" evidence="2"/>
<keyword evidence="4" id="KW-0049">Antioxidant</keyword>
<dbReference type="InterPro" id="IPR050217">
    <property type="entry name" value="Peroxiredoxin"/>
</dbReference>
<name>A0AAD5S328_9FUNG</name>
<proteinExistence type="inferred from homology"/>
<sequence>MSAIRPILSRSLVTGIRTAGVLPRALPAAATATPSLFRYFSSSKPARHEIARVQRPAPRWKAGAVKDGEFVDVSLDEYKGKWLVFFFYPLDFTFVCPTEIIAFSERISEFHERGADVVGASVDSKHSHLAWINQTRKEGGLGQLKYPLISDITKRISHDYGVLVDSGPDVGLALRGTFIIDPEGIVRHLSINDLNVGRSVDETLRLLDALQFAKEHGEVCPAGWKKGDKSMKPDPKGSKEYFQNVE</sequence>
<dbReference type="InterPro" id="IPR019479">
    <property type="entry name" value="Peroxiredoxin_C"/>
</dbReference>
<keyword evidence="12" id="KW-1185">Reference proteome</keyword>